<name>A0A835WHV1_9CHLO</name>
<dbReference type="Pfam" id="PF00647">
    <property type="entry name" value="EF1G"/>
    <property type="match status" value="1"/>
</dbReference>
<dbReference type="OrthoDB" id="249703at2759"/>
<accession>A0A835WHV1</accession>
<keyword evidence="4" id="KW-1185">Reference proteome</keyword>
<comment type="caution">
    <text evidence="3">The sequence shown here is derived from an EMBL/GenBank/DDBJ whole genome shotgun (WGS) entry which is preliminary data.</text>
</comment>
<feature type="domain" description="EF-1-gamma C-terminal" evidence="2">
    <location>
        <begin position="195"/>
        <end position="320"/>
    </location>
</feature>
<dbReference type="InterPro" id="IPR036433">
    <property type="entry name" value="EF1B_G_C_sf"/>
</dbReference>
<protein>
    <recommendedName>
        <fullName evidence="2">EF-1-gamma C-terminal domain-containing protein</fullName>
    </recommendedName>
</protein>
<dbReference type="SUPFAM" id="SSF89942">
    <property type="entry name" value="eEF1-gamma domain"/>
    <property type="match status" value="2"/>
</dbReference>
<evidence type="ECO:0000259" key="2">
    <source>
        <dbReference type="SMART" id="SM01183"/>
    </source>
</evidence>
<dbReference type="GO" id="GO:0005634">
    <property type="term" value="C:nucleus"/>
    <property type="evidence" value="ECO:0007669"/>
    <property type="project" value="TreeGrafter"/>
</dbReference>
<dbReference type="Gene3D" id="3.30.70.1010">
    <property type="entry name" value="Translation elongation factor EF1B, gamma chain, conserved domain"/>
    <property type="match status" value="1"/>
</dbReference>
<feature type="region of interest" description="Disordered" evidence="1">
    <location>
        <begin position="1"/>
        <end position="93"/>
    </location>
</feature>
<dbReference type="InterPro" id="IPR050802">
    <property type="entry name" value="EF-GSTs"/>
</dbReference>
<evidence type="ECO:0000256" key="1">
    <source>
        <dbReference type="SAM" id="MobiDB-lite"/>
    </source>
</evidence>
<dbReference type="InterPro" id="IPR001662">
    <property type="entry name" value="EF1B_G_C"/>
</dbReference>
<dbReference type="SMART" id="SM01183">
    <property type="entry name" value="EF1G"/>
    <property type="match status" value="1"/>
</dbReference>
<dbReference type="Proteomes" id="UP000613740">
    <property type="component" value="Unassembled WGS sequence"/>
</dbReference>
<organism evidence="3 4">
    <name type="scientific">Chlamydomonas schloesseri</name>
    <dbReference type="NCBI Taxonomy" id="2026947"/>
    <lineage>
        <taxon>Eukaryota</taxon>
        <taxon>Viridiplantae</taxon>
        <taxon>Chlorophyta</taxon>
        <taxon>core chlorophytes</taxon>
        <taxon>Chlorophyceae</taxon>
        <taxon>CS clade</taxon>
        <taxon>Chlamydomonadales</taxon>
        <taxon>Chlamydomonadaceae</taxon>
        <taxon>Chlamydomonas</taxon>
    </lineage>
</organism>
<dbReference type="PANTHER" id="PTHR43986">
    <property type="entry name" value="ELONGATION FACTOR 1-GAMMA"/>
    <property type="match status" value="1"/>
</dbReference>
<dbReference type="PANTHER" id="PTHR43986:SF1">
    <property type="entry name" value="ELONGATION FACTOR 1-GAMMA"/>
    <property type="match status" value="1"/>
</dbReference>
<dbReference type="AlphaFoldDB" id="A0A835WHV1"/>
<dbReference type="GO" id="GO:0005737">
    <property type="term" value="C:cytoplasm"/>
    <property type="evidence" value="ECO:0007669"/>
    <property type="project" value="TreeGrafter"/>
</dbReference>
<gene>
    <name evidence="3" type="ORF">HYH02_007775</name>
</gene>
<reference evidence="3" key="1">
    <citation type="journal article" date="2020" name="bioRxiv">
        <title>Comparative genomics of Chlamydomonas.</title>
        <authorList>
            <person name="Craig R.J."/>
            <person name="Hasan A.R."/>
            <person name="Ness R.W."/>
            <person name="Keightley P.D."/>
        </authorList>
    </citation>
    <scope>NUCLEOTIDE SEQUENCE</scope>
    <source>
        <strain evidence="3">CCAP 11/173</strain>
    </source>
</reference>
<dbReference type="EMBL" id="JAEHOD010000022">
    <property type="protein sequence ID" value="KAG2447451.1"/>
    <property type="molecule type" value="Genomic_DNA"/>
</dbReference>
<evidence type="ECO:0000313" key="4">
    <source>
        <dbReference type="Proteomes" id="UP000613740"/>
    </source>
</evidence>
<dbReference type="GO" id="GO:0003746">
    <property type="term" value="F:translation elongation factor activity"/>
    <property type="evidence" value="ECO:0007669"/>
    <property type="project" value="InterPro"/>
</dbReference>
<sequence length="372" mass="37597">MGCGASTHAQGTAPPVAQKARGSQQESGGAPVPVAEDARAPEQLIGQTAAGPGVVSDGVTPKGLQGRISGVEAGPANGQQQQDGEARAFNGNGNGNGGLAIALHGTEGPQGSGYEAAADANSNGGGSLLDPAVTPHGGTATVTLGLGGGGGGVGGGGGGGESAAHGFNARSRYTNQSELSMASTSYDLSGRGDSDSEDELEALFTMASWKRFYSYNKKKHHDLLTYFWRKFPPSGYSLWCVSYRYGDLLLAPFMADNVAAGYMARLEELPALAGGGGGGGGGDGGGAHLADEVFCQMYSLHDYEMDEYRVVGLLLAPGSALPTALAALSAFDGFTYLKADSGSTHVKQFVSALLVGKSPLTSLSLLSGREVA</sequence>
<proteinExistence type="predicted"/>
<evidence type="ECO:0000313" key="3">
    <source>
        <dbReference type="EMBL" id="KAG2447451.1"/>
    </source>
</evidence>